<dbReference type="eggNOG" id="KOG2603">
    <property type="taxonomic scope" value="Eukaryota"/>
</dbReference>
<name>F4R928_MELLP</name>
<dbReference type="GO" id="GO:0008250">
    <property type="term" value="C:oligosaccharyltransferase complex"/>
    <property type="evidence" value="ECO:0007669"/>
    <property type="project" value="TreeGrafter"/>
</dbReference>
<feature type="chain" id="PRO_5003314896" evidence="10">
    <location>
        <begin position="20"/>
        <end position="332"/>
    </location>
</feature>
<keyword evidence="7 9" id="KW-1133">Transmembrane helix</keyword>
<feature type="signal peptide" evidence="10">
    <location>
        <begin position="1"/>
        <end position="19"/>
    </location>
</feature>
<dbReference type="Proteomes" id="UP000001072">
    <property type="component" value="Unassembled WGS sequence"/>
</dbReference>
<evidence type="ECO:0000256" key="7">
    <source>
        <dbReference type="ARBA" id="ARBA00022989"/>
    </source>
</evidence>
<feature type="transmembrane region" description="Helical" evidence="9">
    <location>
        <begin position="299"/>
        <end position="319"/>
    </location>
</feature>
<dbReference type="FunCoup" id="F4R928">
    <property type="interactions" value="220"/>
</dbReference>
<dbReference type="HOGENOM" id="CLU_052855_1_2_1"/>
<dbReference type="RefSeq" id="XP_007405516.1">
    <property type="nucleotide sequence ID" value="XM_007405454.1"/>
</dbReference>
<sequence length="332" mass="36993">MLLLLHLISLLYFSVSIQAAKSPKPDRISKLISLTKAGKGVAPLNDKLYDELVSGSRNYSVTVVLTALGSQFQCVPCQKFEVEYNLIAKQWQKQPAAIRDSHFFAMLDFKEGKGTFQKLGLNTAPQARNFLPNVGPKAITDPKAEVASYDFNRGGQAALTAEQFSQWAGQSAHLPEFFKRPPDYGKIFATVCVVLATLITAKVAWPILSLIFGSRYIWAVITIPFILLMTGGQMWNQIRNPPYMTRQQGGTPLYIAPGYSNQYGVETQLIAALYGITAFAAYTLAFTVSRLDDPVRQRIAIYVWLGVLLTTSSFLMNIFRMKNGGYPFKFLF</sequence>
<protein>
    <submittedName>
        <fullName evidence="11">Uncharacterized protein</fullName>
    </submittedName>
</protein>
<reference evidence="12" key="1">
    <citation type="journal article" date="2011" name="Proc. Natl. Acad. Sci. U.S.A.">
        <title>Obligate biotrophy features unraveled by the genomic analysis of rust fungi.</title>
        <authorList>
            <person name="Duplessis S."/>
            <person name="Cuomo C.A."/>
            <person name="Lin Y.-C."/>
            <person name="Aerts A."/>
            <person name="Tisserant E."/>
            <person name="Veneault-Fourrey C."/>
            <person name="Joly D.L."/>
            <person name="Hacquard S."/>
            <person name="Amselem J."/>
            <person name="Cantarel B.L."/>
            <person name="Chiu R."/>
            <person name="Coutinho P.M."/>
            <person name="Feau N."/>
            <person name="Field M."/>
            <person name="Frey P."/>
            <person name="Gelhaye E."/>
            <person name="Goldberg J."/>
            <person name="Grabherr M.G."/>
            <person name="Kodira C.D."/>
            <person name="Kohler A."/>
            <person name="Kuees U."/>
            <person name="Lindquist E.A."/>
            <person name="Lucas S.M."/>
            <person name="Mago R."/>
            <person name="Mauceli E."/>
            <person name="Morin E."/>
            <person name="Murat C."/>
            <person name="Pangilinan J.L."/>
            <person name="Park R."/>
            <person name="Pearson M."/>
            <person name="Quesneville H."/>
            <person name="Rouhier N."/>
            <person name="Sakthikumar S."/>
            <person name="Salamov A.A."/>
            <person name="Schmutz J."/>
            <person name="Selles B."/>
            <person name="Shapiro H."/>
            <person name="Tanguay P."/>
            <person name="Tuskan G.A."/>
            <person name="Henrissat B."/>
            <person name="Van de Peer Y."/>
            <person name="Rouze P."/>
            <person name="Ellis J.G."/>
            <person name="Dodds P.N."/>
            <person name="Schein J.E."/>
            <person name="Zhong S."/>
            <person name="Hamelin R.C."/>
            <person name="Grigoriev I.V."/>
            <person name="Szabo L.J."/>
            <person name="Martin F."/>
        </authorList>
    </citation>
    <scope>NUCLEOTIDE SEQUENCE [LARGE SCALE GENOMIC DNA]</scope>
    <source>
        <strain evidence="12">98AG31 / pathotype 3-4-7</strain>
    </source>
</reference>
<evidence type="ECO:0000256" key="10">
    <source>
        <dbReference type="SAM" id="SignalP"/>
    </source>
</evidence>
<gene>
    <name evidence="11" type="ORF">MELLADRAFT_42023</name>
</gene>
<evidence type="ECO:0000256" key="1">
    <source>
        <dbReference type="ARBA" id="ARBA00002791"/>
    </source>
</evidence>
<dbReference type="VEuPathDB" id="FungiDB:MELLADRAFT_42023"/>
<evidence type="ECO:0000313" key="12">
    <source>
        <dbReference type="Proteomes" id="UP000001072"/>
    </source>
</evidence>
<comment type="similarity">
    <text evidence="3">Belongs to the OST3/OST6 family.</text>
</comment>
<keyword evidence="6" id="KW-0256">Endoplasmic reticulum</keyword>
<feature type="transmembrane region" description="Helical" evidence="9">
    <location>
        <begin position="269"/>
        <end position="287"/>
    </location>
</feature>
<keyword evidence="5 10" id="KW-0732">Signal</keyword>
<feature type="transmembrane region" description="Helical" evidence="9">
    <location>
        <begin position="216"/>
        <end position="235"/>
    </location>
</feature>
<dbReference type="GeneID" id="18928024"/>
<dbReference type="OrthoDB" id="67566at2759"/>
<accession>F4R928</accession>
<dbReference type="KEGG" id="mlr:MELLADRAFT_42023"/>
<proteinExistence type="inferred from homology"/>
<comment type="function">
    <text evidence="1">Subunit of the oligosaccharyl transferase (OST) complex that catalyzes the initial transfer of a defined glycan (Glc(3)Man(9)GlcNAc(2) in eukaryotes) from the lipid carrier dolichol-pyrophosphate to an asparagine residue within an Asn-X-Ser/Thr consensus motif in nascent polypeptide chains, the first step in protein N-glycosylation. N-glycosylation occurs cotranslationally and the complex associates with the Sec61 complex at the channel-forming translocon complex that mediates protein translocation across the endoplasmic reticulum (ER). All subunits are required for a maximal enzyme activity.</text>
</comment>
<keyword evidence="8 9" id="KW-0472">Membrane</keyword>
<dbReference type="PANTHER" id="PTHR12692:SF0">
    <property type="entry name" value="GH11935P"/>
    <property type="match status" value="1"/>
</dbReference>
<dbReference type="InterPro" id="IPR021149">
    <property type="entry name" value="OligosaccharylTrfase_OST3/OST6"/>
</dbReference>
<feature type="transmembrane region" description="Helical" evidence="9">
    <location>
        <begin position="184"/>
        <end position="204"/>
    </location>
</feature>
<evidence type="ECO:0000313" key="11">
    <source>
        <dbReference type="EMBL" id="EGG10914.1"/>
    </source>
</evidence>
<evidence type="ECO:0000256" key="8">
    <source>
        <dbReference type="ARBA" id="ARBA00023136"/>
    </source>
</evidence>
<dbReference type="STRING" id="747676.F4R928"/>
<keyword evidence="12" id="KW-1185">Reference proteome</keyword>
<dbReference type="InParanoid" id="F4R928"/>
<evidence type="ECO:0000256" key="9">
    <source>
        <dbReference type="SAM" id="Phobius"/>
    </source>
</evidence>
<evidence type="ECO:0000256" key="5">
    <source>
        <dbReference type="ARBA" id="ARBA00022729"/>
    </source>
</evidence>
<evidence type="ECO:0000256" key="4">
    <source>
        <dbReference type="ARBA" id="ARBA00022692"/>
    </source>
</evidence>
<dbReference type="PANTHER" id="PTHR12692">
    <property type="entry name" value="DOLICHYL-DIPHOSPHOOLIGOSACCHARIDE--PROTEIN GLYCOSYLTRANSFERASE-RELATED"/>
    <property type="match status" value="1"/>
</dbReference>
<dbReference type="EMBL" id="GL883093">
    <property type="protein sequence ID" value="EGG10914.1"/>
    <property type="molecule type" value="Genomic_DNA"/>
</dbReference>
<organism evidence="12">
    <name type="scientific">Melampsora larici-populina (strain 98AG31 / pathotype 3-4-7)</name>
    <name type="common">Poplar leaf rust fungus</name>
    <dbReference type="NCBI Taxonomy" id="747676"/>
    <lineage>
        <taxon>Eukaryota</taxon>
        <taxon>Fungi</taxon>
        <taxon>Dikarya</taxon>
        <taxon>Basidiomycota</taxon>
        <taxon>Pucciniomycotina</taxon>
        <taxon>Pucciniomycetes</taxon>
        <taxon>Pucciniales</taxon>
        <taxon>Melampsoraceae</taxon>
        <taxon>Melampsora</taxon>
    </lineage>
</organism>
<dbReference type="Pfam" id="PF04756">
    <property type="entry name" value="OST3_OST6"/>
    <property type="match status" value="1"/>
</dbReference>
<evidence type="ECO:0000256" key="2">
    <source>
        <dbReference type="ARBA" id="ARBA00004477"/>
    </source>
</evidence>
<dbReference type="GO" id="GO:0018279">
    <property type="term" value="P:protein N-linked glycosylation via asparagine"/>
    <property type="evidence" value="ECO:0007669"/>
    <property type="project" value="TreeGrafter"/>
</dbReference>
<dbReference type="Gene3D" id="3.40.30.10">
    <property type="entry name" value="Glutaredoxin"/>
    <property type="match status" value="1"/>
</dbReference>
<keyword evidence="4 9" id="KW-0812">Transmembrane</keyword>
<dbReference type="AlphaFoldDB" id="F4R928"/>
<comment type="subcellular location">
    <subcellularLocation>
        <location evidence="2">Endoplasmic reticulum membrane</location>
        <topology evidence="2">Multi-pass membrane protein</topology>
    </subcellularLocation>
</comment>
<evidence type="ECO:0000256" key="6">
    <source>
        <dbReference type="ARBA" id="ARBA00022824"/>
    </source>
</evidence>
<evidence type="ECO:0000256" key="3">
    <source>
        <dbReference type="ARBA" id="ARBA00009561"/>
    </source>
</evidence>